<dbReference type="EMBL" id="VEPZ02001331">
    <property type="protein sequence ID" value="KAE8679071.1"/>
    <property type="molecule type" value="Genomic_DNA"/>
</dbReference>
<comment type="similarity">
    <text evidence="2 9">Belongs to the MscS (TC 1.A.23) family.</text>
</comment>
<dbReference type="PANTHER" id="PTHR31618">
    <property type="entry name" value="MECHANOSENSITIVE ION CHANNEL PROTEIN 5"/>
    <property type="match status" value="1"/>
</dbReference>
<protein>
    <recommendedName>
        <fullName evidence="9">Mechanosensitive ion channel protein</fullName>
    </recommendedName>
</protein>
<keyword evidence="4 11" id="KW-0812">Transmembrane</keyword>
<evidence type="ECO:0000313" key="13">
    <source>
        <dbReference type="EMBL" id="KAE8679071.1"/>
    </source>
</evidence>
<feature type="compositionally biased region" description="Basic and acidic residues" evidence="10">
    <location>
        <begin position="168"/>
        <end position="181"/>
    </location>
</feature>
<keyword evidence="3" id="KW-0813">Transport</keyword>
<feature type="transmembrane region" description="Helical" evidence="11">
    <location>
        <begin position="650"/>
        <end position="670"/>
    </location>
</feature>
<dbReference type="AlphaFoldDB" id="A0A6A2XR98"/>
<dbReference type="Proteomes" id="UP000436088">
    <property type="component" value="Unassembled WGS sequence"/>
</dbReference>
<accession>A0A6A2XR98</accession>
<dbReference type="InterPro" id="IPR010920">
    <property type="entry name" value="LSM_dom_sf"/>
</dbReference>
<evidence type="ECO:0000256" key="2">
    <source>
        <dbReference type="ARBA" id="ARBA00008017"/>
    </source>
</evidence>
<dbReference type="InterPro" id="IPR023408">
    <property type="entry name" value="MscS_beta-dom_sf"/>
</dbReference>
<feature type="compositionally biased region" description="Polar residues" evidence="10">
    <location>
        <begin position="219"/>
        <end position="230"/>
    </location>
</feature>
<dbReference type="Pfam" id="PF00924">
    <property type="entry name" value="MS_channel_2nd"/>
    <property type="match status" value="1"/>
</dbReference>
<dbReference type="Gene3D" id="2.30.30.60">
    <property type="match status" value="1"/>
</dbReference>
<feature type="compositionally biased region" description="Polar residues" evidence="10">
    <location>
        <begin position="185"/>
        <end position="201"/>
    </location>
</feature>
<feature type="region of interest" description="Disordered" evidence="10">
    <location>
        <begin position="116"/>
        <end position="242"/>
    </location>
</feature>
<feature type="region of interest" description="Disordered" evidence="10">
    <location>
        <begin position="54"/>
        <end position="98"/>
    </location>
</feature>
<dbReference type="GO" id="GO:0050982">
    <property type="term" value="P:detection of mechanical stimulus"/>
    <property type="evidence" value="ECO:0007669"/>
    <property type="project" value="UniProtKB-ARBA"/>
</dbReference>
<dbReference type="OrthoDB" id="544685at2759"/>
<feature type="compositionally biased region" description="Acidic residues" evidence="10">
    <location>
        <begin position="117"/>
        <end position="127"/>
    </location>
</feature>
<proteinExistence type="inferred from homology"/>
<reference evidence="13" key="1">
    <citation type="submission" date="2019-09" db="EMBL/GenBank/DDBJ databases">
        <title>Draft genome information of white flower Hibiscus syriacus.</title>
        <authorList>
            <person name="Kim Y.-M."/>
        </authorList>
    </citation>
    <scope>NUCLEOTIDE SEQUENCE [LARGE SCALE GENOMIC DNA]</scope>
    <source>
        <strain evidence="13">YM2019G1</strain>
    </source>
</reference>
<evidence type="ECO:0000256" key="7">
    <source>
        <dbReference type="ARBA" id="ARBA00023136"/>
    </source>
</evidence>
<dbReference type="GO" id="GO:0005886">
    <property type="term" value="C:plasma membrane"/>
    <property type="evidence" value="ECO:0007669"/>
    <property type="project" value="UniProtKB-UniRule"/>
</dbReference>
<sequence>MAVDSADRKEIILKIDDKGNDDGNLSTPAAGAISSGGGKIWAESKYDFWKDSEKINSNGKKENGNLNGTGSSTGGVENRESEEFEFMHSKQSAMEDPPSKLIGQFLHKQKASGDISLDMDLEMDELQQEQPRDGISLPTVAETPSPSAASLHHRVPFENSPLRRRQSKGKEDSRDSKESDGVVKCSSNSSVQRKSSLLATKTKSRLMDPPTPERGTPKSAKTGTGKSGQAKSGFLGKNTEEEDDDSLLEEDLLEEYKKDRLSVLILLEWLSLILIIAALVCSLTIPFLRKKRLWDLMLWKWEVLVLVLICGRLVSGWIIRIIVFFIERNFLLRKRVLYFVYGVRKAVQNCLWLGLVLIAWHYLFDKKVQRETKSKVLRFVTKILICLVVGVMLWLVKTLLVKVLASSFHVSTYFDRIQDSLFNQYVIQTLSGPPLVEIQKAEEEEQRLANEVANLQKAGATIPPGLKTSTLSSPRLIGSGLVQKSPRGKSPMISGLLSADKGEKDDKGITVDHLHRLNPTNVSAWNMKRLMNIIRHGALSTLDEQIQGSAQEDESATQIRSEYEAKVAARKIFQNVSKPGSKFIFLEDIERFLPDDEALKTMSLFEGAPENRRISKKALKNWVVNAFRERRAIALTLNDTKTAVNRLHRMVDVLVGIIIAVIWFLILEIASSKVLVFISSQLLLVAFVFGNTCKTVFEAIIFLFVMHPFDVGDRCEIDGIQVVVEEMNILTTVFLRYDNQKIIIPNSVLATKAIHNYYRSPDMGDAVEFCIHVKTPAEKIGLMKKRILSYIEHKSDHWYPDPMIVFRELEELNRVRIAVWLTHRMNHQDMGERFARRALLVEEMVKIFNDLDIKYRLYPMDINVCSMPPMASDRLPPNWTGPAS</sequence>
<dbReference type="SUPFAM" id="SSF50182">
    <property type="entry name" value="Sm-like ribonucleoproteins"/>
    <property type="match status" value="1"/>
</dbReference>
<feature type="domain" description="Mechanosensitive ion channel MscS" evidence="12">
    <location>
        <begin position="701"/>
        <end position="758"/>
    </location>
</feature>
<dbReference type="PANTHER" id="PTHR31618:SF1">
    <property type="entry name" value="EF-HAND DOMAIN-CONTAINING PROTEIN"/>
    <property type="match status" value="1"/>
</dbReference>
<feature type="transmembrane region" description="Helical" evidence="11">
    <location>
        <begin position="682"/>
        <end position="706"/>
    </location>
</feature>
<feature type="transmembrane region" description="Helical" evidence="11">
    <location>
        <begin position="301"/>
        <end position="326"/>
    </location>
</feature>
<evidence type="ECO:0000256" key="6">
    <source>
        <dbReference type="ARBA" id="ARBA00023065"/>
    </source>
</evidence>
<evidence type="ECO:0000256" key="11">
    <source>
        <dbReference type="SAM" id="Phobius"/>
    </source>
</evidence>
<comment type="subcellular location">
    <subcellularLocation>
        <location evidence="1">Membrane</location>
        <topology evidence="1">Multi-pass membrane protein</topology>
    </subcellularLocation>
</comment>
<feature type="transmembrane region" description="Helical" evidence="11">
    <location>
        <begin position="346"/>
        <end position="364"/>
    </location>
</feature>
<keyword evidence="5 11" id="KW-1133">Transmembrane helix</keyword>
<evidence type="ECO:0000313" key="14">
    <source>
        <dbReference type="Proteomes" id="UP000436088"/>
    </source>
</evidence>
<evidence type="ECO:0000256" key="5">
    <source>
        <dbReference type="ARBA" id="ARBA00022989"/>
    </source>
</evidence>
<feature type="region of interest" description="Disordered" evidence="10">
    <location>
        <begin position="17"/>
        <end position="36"/>
    </location>
</feature>
<keyword evidence="6" id="KW-0406">Ion transport</keyword>
<keyword evidence="8" id="KW-0407">Ion channel</keyword>
<feature type="transmembrane region" description="Helical" evidence="11">
    <location>
        <begin position="376"/>
        <end position="396"/>
    </location>
</feature>
<evidence type="ECO:0000256" key="1">
    <source>
        <dbReference type="ARBA" id="ARBA00004141"/>
    </source>
</evidence>
<evidence type="ECO:0000256" key="4">
    <source>
        <dbReference type="ARBA" id="ARBA00022692"/>
    </source>
</evidence>
<evidence type="ECO:0000256" key="9">
    <source>
        <dbReference type="PIRNR" id="PIRNR017209"/>
    </source>
</evidence>
<feature type="transmembrane region" description="Helical" evidence="11">
    <location>
        <begin position="269"/>
        <end position="289"/>
    </location>
</feature>
<dbReference type="InterPro" id="IPR006685">
    <property type="entry name" value="MscS_channel_2nd"/>
</dbReference>
<gene>
    <name evidence="13" type="ORF">F3Y22_tig00111402pilonHSYRG00769</name>
</gene>
<evidence type="ECO:0000256" key="8">
    <source>
        <dbReference type="ARBA" id="ARBA00023303"/>
    </source>
</evidence>
<keyword evidence="14" id="KW-1185">Reference proteome</keyword>
<dbReference type="GO" id="GO:0008381">
    <property type="term" value="F:mechanosensitive monoatomic ion channel activity"/>
    <property type="evidence" value="ECO:0007669"/>
    <property type="project" value="TreeGrafter"/>
</dbReference>
<feature type="compositionally biased region" description="Basic and acidic residues" evidence="10">
    <location>
        <begin position="77"/>
        <end position="88"/>
    </location>
</feature>
<dbReference type="GO" id="GO:0006820">
    <property type="term" value="P:monoatomic anion transport"/>
    <property type="evidence" value="ECO:0007669"/>
    <property type="project" value="TreeGrafter"/>
</dbReference>
<evidence type="ECO:0000256" key="10">
    <source>
        <dbReference type="SAM" id="MobiDB-lite"/>
    </source>
</evidence>
<name>A0A6A2XR98_HIBSY</name>
<comment type="caution">
    <text evidence="13">The sequence shown here is derived from an EMBL/GenBank/DDBJ whole genome shotgun (WGS) entry which is preliminary data.</text>
</comment>
<evidence type="ECO:0000256" key="3">
    <source>
        <dbReference type="ARBA" id="ARBA00022448"/>
    </source>
</evidence>
<organism evidence="13 14">
    <name type="scientific">Hibiscus syriacus</name>
    <name type="common">Rose of Sharon</name>
    <dbReference type="NCBI Taxonomy" id="106335"/>
    <lineage>
        <taxon>Eukaryota</taxon>
        <taxon>Viridiplantae</taxon>
        <taxon>Streptophyta</taxon>
        <taxon>Embryophyta</taxon>
        <taxon>Tracheophyta</taxon>
        <taxon>Spermatophyta</taxon>
        <taxon>Magnoliopsida</taxon>
        <taxon>eudicotyledons</taxon>
        <taxon>Gunneridae</taxon>
        <taxon>Pentapetalae</taxon>
        <taxon>rosids</taxon>
        <taxon>malvids</taxon>
        <taxon>Malvales</taxon>
        <taxon>Malvaceae</taxon>
        <taxon>Malvoideae</taxon>
        <taxon>Hibiscus</taxon>
    </lineage>
</organism>
<dbReference type="PIRSF" id="PIRSF017209">
    <property type="entry name" value="Memb_At2g17000_prd"/>
    <property type="match status" value="1"/>
</dbReference>
<keyword evidence="7 9" id="KW-0472">Membrane</keyword>
<feature type="compositionally biased region" description="Basic and acidic residues" evidence="10">
    <location>
        <begin position="54"/>
        <end position="63"/>
    </location>
</feature>
<evidence type="ECO:0000259" key="12">
    <source>
        <dbReference type="Pfam" id="PF00924"/>
    </source>
</evidence>
<dbReference type="InterPro" id="IPR016688">
    <property type="entry name" value="MscS-like_plants/fungi"/>
</dbReference>
<dbReference type="FunFam" id="2.30.30.60:FF:000003">
    <property type="entry name" value="Predicted mechanosensitive ion channel"/>
    <property type="match status" value="1"/>
</dbReference>